<organism evidence="6 7">
    <name type="scientific">Canna indica</name>
    <name type="common">Indian-shot</name>
    <dbReference type="NCBI Taxonomy" id="4628"/>
    <lineage>
        <taxon>Eukaryota</taxon>
        <taxon>Viridiplantae</taxon>
        <taxon>Streptophyta</taxon>
        <taxon>Embryophyta</taxon>
        <taxon>Tracheophyta</taxon>
        <taxon>Spermatophyta</taxon>
        <taxon>Magnoliopsida</taxon>
        <taxon>Liliopsida</taxon>
        <taxon>Zingiberales</taxon>
        <taxon>Cannaceae</taxon>
        <taxon>Canna</taxon>
    </lineage>
</organism>
<comment type="similarity">
    <text evidence="2 3">Belongs to the small heat shock protein (HSP20) family.</text>
</comment>
<dbReference type="SUPFAM" id="SSF49764">
    <property type="entry name" value="HSP20-like chaperones"/>
    <property type="match status" value="1"/>
</dbReference>
<evidence type="ECO:0000256" key="4">
    <source>
        <dbReference type="SAM" id="Phobius"/>
    </source>
</evidence>
<feature type="transmembrane region" description="Helical" evidence="4">
    <location>
        <begin position="289"/>
        <end position="315"/>
    </location>
</feature>
<evidence type="ECO:0000313" key="7">
    <source>
        <dbReference type="Proteomes" id="UP001327560"/>
    </source>
</evidence>
<evidence type="ECO:0000313" key="6">
    <source>
        <dbReference type="EMBL" id="WOK97170.1"/>
    </source>
</evidence>
<evidence type="ECO:0000256" key="2">
    <source>
        <dbReference type="PROSITE-ProRule" id="PRU00285"/>
    </source>
</evidence>
<dbReference type="InterPro" id="IPR031107">
    <property type="entry name" value="Small_HSP"/>
</dbReference>
<dbReference type="AlphaFoldDB" id="A0AAQ3Q3K7"/>
<dbReference type="InterPro" id="IPR008978">
    <property type="entry name" value="HSP20-like_chaperone"/>
</dbReference>
<feature type="domain" description="SHSP" evidence="5">
    <location>
        <begin position="169"/>
        <end position="290"/>
    </location>
</feature>
<evidence type="ECO:0000259" key="5">
    <source>
        <dbReference type="PROSITE" id="PS01031"/>
    </source>
</evidence>
<sequence length="391" mass="43696">MENADLTVRRRVGRILDHVAGSSSSDEALPPSSLLLPLHCSSTLSTLVQRRDNMLFFARQGSNSRGRFMQEISSNNQETAATCNGSSDQKILPNCYVLQCGEEPLFSRKAKCGDIISSPPTSTRIGSTMKQDAAFASNDAPLFARKLSCSRKVNQKQQLNYDNMKSKMNAGMEWSPRMDVAESRQRYVLTLELPGVRSTDIQVEVDNERLTIMGKRSVRQGKLANGREGMKANYHQREISEGPYRVVWPLPRDVNKDAVSAELMSRWGTRAVCQGGGRRCWGRSSSIRAFLLLPSSALSAFLLIALIVYCAGSVLDRKLQRKWGRACGRDCRGQRPLHCPREILLIASLWQNRTSKHQFISYMESYASAYGIRPQFGTEVTAAEFDRTIGV</sequence>
<dbReference type="Gene3D" id="2.60.40.790">
    <property type="match status" value="1"/>
</dbReference>
<keyword evidence="4" id="KW-0812">Transmembrane</keyword>
<dbReference type="EMBL" id="CP136891">
    <property type="protein sequence ID" value="WOK97170.1"/>
    <property type="molecule type" value="Genomic_DNA"/>
</dbReference>
<dbReference type="Proteomes" id="UP001327560">
    <property type="component" value="Chromosome 2"/>
</dbReference>
<dbReference type="PROSITE" id="PS01031">
    <property type="entry name" value="SHSP"/>
    <property type="match status" value="1"/>
</dbReference>
<evidence type="ECO:0000256" key="3">
    <source>
        <dbReference type="RuleBase" id="RU003616"/>
    </source>
</evidence>
<gene>
    <name evidence="6" type="ORF">Cni_G05878</name>
</gene>
<dbReference type="PANTHER" id="PTHR11527">
    <property type="entry name" value="HEAT-SHOCK PROTEIN 20 FAMILY MEMBER"/>
    <property type="match status" value="1"/>
</dbReference>
<name>A0AAQ3Q3K7_9LILI</name>
<accession>A0AAQ3Q3K7</accession>
<dbReference type="CDD" id="cd06464">
    <property type="entry name" value="ACD_sHsps-like"/>
    <property type="match status" value="1"/>
</dbReference>
<dbReference type="Pfam" id="PF00011">
    <property type="entry name" value="HSP20"/>
    <property type="match status" value="1"/>
</dbReference>
<keyword evidence="1" id="KW-0346">Stress response</keyword>
<reference evidence="6 7" key="1">
    <citation type="submission" date="2023-10" db="EMBL/GenBank/DDBJ databases">
        <title>Chromosome-scale genome assembly provides insights into flower coloration mechanisms of Canna indica.</title>
        <authorList>
            <person name="Li C."/>
        </authorList>
    </citation>
    <scope>NUCLEOTIDE SEQUENCE [LARGE SCALE GENOMIC DNA]</scope>
    <source>
        <tissue evidence="6">Flower</tissue>
    </source>
</reference>
<proteinExistence type="inferred from homology"/>
<keyword evidence="4" id="KW-1133">Transmembrane helix</keyword>
<evidence type="ECO:0000256" key="1">
    <source>
        <dbReference type="ARBA" id="ARBA00023016"/>
    </source>
</evidence>
<keyword evidence="7" id="KW-1185">Reference proteome</keyword>
<keyword evidence="4" id="KW-0472">Membrane</keyword>
<protein>
    <recommendedName>
        <fullName evidence="5">SHSP domain-containing protein</fullName>
    </recommendedName>
</protein>
<dbReference type="InterPro" id="IPR002068">
    <property type="entry name" value="A-crystallin/Hsp20_dom"/>
</dbReference>